<evidence type="ECO:0000259" key="1">
    <source>
        <dbReference type="PROSITE" id="PS51819"/>
    </source>
</evidence>
<dbReference type="AlphaFoldDB" id="A0A6J7PVY2"/>
<dbReference type="InterPro" id="IPR037523">
    <property type="entry name" value="VOC_core"/>
</dbReference>
<organism evidence="2">
    <name type="scientific">freshwater metagenome</name>
    <dbReference type="NCBI Taxonomy" id="449393"/>
    <lineage>
        <taxon>unclassified sequences</taxon>
        <taxon>metagenomes</taxon>
        <taxon>ecological metagenomes</taxon>
    </lineage>
</organism>
<dbReference type="PROSITE" id="PS51819">
    <property type="entry name" value="VOC"/>
    <property type="match status" value="1"/>
</dbReference>
<dbReference type="Gene3D" id="3.10.180.10">
    <property type="entry name" value="2,3-Dihydroxybiphenyl 1,2-Dioxygenase, domain 1"/>
    <property type="match status" value="1"/>
</dbReference>
<dbReference type="EMBL" id="CAFBPJ010000013">
    <property type="protein sequence ID" value="CAB5007779.1"/>
    <property type="molecule type" value="Genomic_DNA"/>
</dbReference>
<sequence>MFSPTTWLHGVTVLVDDYDEAIAHFVGDLGFHLIEDTNLGGGKRWVRVAPDPEGGPALLLAVASTAEQRAAIGRQAGGRVGFFLHTTDFAAHHAHLVERGVRMTEEPRLESYGTVVVFEDRYGNRWDLIQPVGDLIQPVGDLGDHGGR</sequence>
<dbReference type="InterPro" id="IPR029068">
    <property type="entry name" value="Glyas_Bleomycin-R_OHBP_Dase"/>
</dbReference>
<reference evidence="2" key="1">
    <citation type="submission" date="2020-05" db="EMBL/GenBank/DDBJ databases">
        <authorList>
            <person name="Chiriac C."/>
            <person name="Salcher M."/>
            <person name="Ghai R."/>
            <person name="Kavagutti S V."/>
        </authorList>
    </citation>
    <scope>NUCLEOTIDE SEQUENCE</scope>
</reference>
<feature type="domain" description="VOC" evidence="1">
    <location>
        <begin position="7"/>
        <end position="131"/>
    </location>
</feature>
<dbReference type="Pfam" id="PF00903">
    <property type="entry name" value="Glyoxalase"/>
    <property type="match status" value="1"/>
</dbReference>
<dbReference type="InterPro" id="IPR004360">
    <property type="entry name" value="Glyas_Fos-R_dOase_dom"/>
</dbReference>
<dbReference type="SUPFAM" id="SSF54593">
    <property type="entry name" value="Glyoxalase/Bleomycin resistance protein/Dihydroxybiphenyl dioxygenase"/>
    <property type="match status" value="1"/>
</dbReference>
<gene>
    <name evidence="2" type="ORF">UFOPK4092_00217</name>
</gene>
<protein>
    <submittedName>
        <fullName evidence="2">Unannotated protein</fullName>
    </submittedName>
</protein>
<dbReference type="PANTHER" id="PTHR36437">
    <property type="entry name" value="GLYOXALASE/BLEOMYCIN RESISTANCE PROTEIN/DIOXYGENASE"/>
    <property type="match status" value="1"/>
</dbReference>
<dbReference type="PANTHER" id="PTHR36437:SF2">
    <property type="entry name" value="GLYOXALASE_BLEOMYCIN RESISTANCE PROTEIN_DIOXYGENASE"/>
    <property type="match status" value="1"/>
</dbReference>
<name>A0A6J7PVY2_9ZZZZ</name>
<evidence type="ECO:0000313" key="2">
    <source>
        <dbReference type="EMBL" id="CAB5007779.1"/>
    </source>
</evidence>
<proteinExistence type="predicted"/>
<accession>A0A6J7PVY2</accession>